<dbReference type="OrthoDB" id="1821833at2"/>
<evidence type="ECO:0000313" key="4">
    <source>
        <dbReference type="Proteomes" id="UP000004259"/>
    </source>
</evidence>
<accession>E9SB69</accession>
<keyword evidence="1" id="KW-0472">Membrane</keyword>
<keyword evidence="1" id="KW-1133">Transmembrane helix</keyword>
<dbReference type="PROSITE" id="PS51257">
    <property type="entry name" value="PROKAR_LIPOPROTEIN"/>
    <property type="match status" value="1"/>
</dbReference>
<feature type="transmembrane region" description="Helical" evidence="1">
    <location>
        <begin position="37"/>
        <end position="60"/>
    </location>
</feature>
<organism evidence="3 4">
    <name type="scientific">Ruminococcus albus 8</name>
    <dbReference type="NCBI Taxonomy" id="246199"/>
    <lineage>
        <taxon>Bacteria</taxon>
        <taxon>Bacillati</taxon>
        <taxon>Bacillota</taxon>
        <taxon>Clostridia</taxon>
        <taxon>Eubacteriales</taxon>
        <taxon>Oscillospiraceae</taxon>
        <taxon>Ruminococcus</taxon>
    </lineage>
</organism>
<evidence type="ECO:0000313" key="3">
    <source>
        <dbReference type="EMBL" id="EGC03452.1"/>
    </source>
</evidence>
<proteinExistence type="predicted"/>
<feature type="chain" id="PRO_5039448038" evidence="2">
    <location>
        <begin position="22"/>
        <end position="129"/>
    </location>
</feature>
<comment type="caution">
    <text evidence="3">The sequence shown here is derived from an EMBL/GenBank/DDBJ whole genome shotgun (WGS) entry which is preliminary data.</text>
</comment>
<evidence type="ECO:0000256" key="2">
    <source>
        <dbReference type="SAM" id="SignalP"/>
    </source>
</evidence>
<keyword evidence="2" id="KW-0732">Signal</keyword>
<feature type="transmembrane region" description="Helical" evidence="1">
    <location>
        <begin position="81"/>
        <end position="101"/>
    </location>
</feature>
<dbReference type="Proteomes" id="UP000004259">
    <property type="component" value="Unassembled WGS sequence"/>
</dbReference>
<keyword evidence="1" id="KW-0812">Transmembrane</keyword>
<dbReference type="eggNOG" id="ENOG5032KYQ">
    <property type="taxonomic scope" value="Bacteria"/>
</dbReference>
<sequence length="129" mass="14398">MRARKTLAIICYTVSAAACLAAGAVSLMAMREKISCAYGFWLFVPIWIGAFWFLTFFNALSREKRGKKVKYIVKKSVTKTLSALVNVLSILLLCFWVYLYIFKVMPAAADKNSDPLKNTAASISITENI</sequence>
<dbReference type="AlphaFoldDB" id="E9SB69"/>
<reference evidence="3 4" key="1">
    <citation type="submission" date="2011-02" db="EMBL/GenBank/DDBJ databases">
        <authorList>
            <person name="Nelson K.E."/>
            <person name="Sutton G."/>
            <person name="Torralba M."/>
            <person name="Durkin S."/>
            <person name="Harkins D."/>
            <person name="Montgomery R."/>
            <person name="Ziemer C."/>
            <person name="Klaassens E."/>
            <person name="Ocuiv P."/>
            <person name="Morrison M."/>
        </authorList>
    </citation>
    <scope>NUCLEOTIDE SEQUENCE [LARGE SCALE GENOMIC DNA]</scope>
    <source>
        <strain evidence="3 4">8</strain>
    </source>
</reference>
<gene>
    <name evidence="3" type="ORF">CUS_6541</name>
</gene>
<feature type="signal peptide" evidence="2">
    <location>
        <begin position="1"/>
        <end position="21"/>
    </location>
</feature>
<evidence type="ECO:0000256" key="1">
    <source>
        <dbReference type="SAM" id="Phobius"/>
    </source>
</evidence>
<dbReference type="RefSeq" id="WP_002848827.1">
    <property type="nucleotide sequence ID" value="NZ_ADKM02000066.1"/>
</dbReference>
<keyword evidence="4" id="KW-1185">Reference proteome</keyword>
<protein>
    <submittedName>
        <fullName evidence="3">Conserved domain protein</fullName>
    </submittedName>
</protein>
<dbReference type="EMBL" id="ADKM02000066">
    <property type="protein sequence ID" value="EGC03452.1"/>
    <property type="molecule type" value="Genomic_DNA"/>
</dbReference>
<name>E9SB69_RUMAL</name>